<comment type="subcellular location">
    <subcellularLocation>
        <location evidence="1">Cell membrane</location>
        <topology evidence="1">Multi-pass membrane protein</topology>
    </subcellularLocation>
</comment>
<keyword evidence="4" id="KW-1003">Cell membrane</keyword>
<dbReference type="PANTHER" id="PTHR36838:SF3">
    <property type="entry name" value="TRANSPORTER AUXIN EFFLUX CARRIER EC FAMILY"/>
    <property type="match status" value="1"/>
</dbReference>
<evidence type="ECO:0000256" key="6">
    <source>
        <dbReference type="ARBA" id="ARBA00022989"/>
    </source>
</evidence>
<keyword evidence="10" id="KW-1185">Reference proteome</keyword>
<dbReference type="Pfam" id="PF03547">
    <property type="entry name" value="Mem_trans"/>
    <property type="match status" value="2"/>
</dbReference>
<sequence length="306" mass="31864">MGGVLVGFGIIATVIAVGYLIAVLGIGGPSAGYVLNRVAFFVTNPALLFTVLAHADLRQLFSSHLLVALISAVAMILVYLLLARFVWRMPVPESVIGATASGYVNSNNIGLPVAVYVLGDAQLVAPVLLIQLLLFSPVSLAVLDTSTRGSASLKDILLQPVRNPIIIASLLGVLVAFSGVQLPDAVYAPFELIGGAAIPMVLMAFGMSLRGQRPFGAGSGRPQIAVATVLKVVVMPATAYLIAAYGFGMTGHELFAVVALAALPTAQNVFNFASRYERGETLARDVVLLSTVASVPVLLLVSVLLN</sequence>
<feature type="transmembrane region" description="Helical" evidence="8">
    <location>
        <begin position="123"/>
        <end position="143"/>
    </location>
</feature>
<accession>A0A1R4IQB6</accession>
<feature type="transmembrane region" description="Helical" evidence="8">
    <location>
        <begin position="164"/>
        <end position="180"/>
    </location>
</feature>
<protein>
    <submittedName>
        <fullName evidence="9">Auxin Efflux Carrier</fullName>
    </submittedName>
</protein>
<organism evidence="9 10">
    <name type="scientific">Mycetocola reblochoni REB411</name>
    <dbReference type="NCBI Taxonomy" id="1255698"/>
    <lineage>
        <taxon>Bacteria</taxon>
        <taxon>Bacillati</taxon>
        <taxon>Actinomycetota</taxon>
        <taxon>Actinomycetes</taxon>
        <taxon>Micrococcales</taxon>
        <taxon>Microbacteriaceae</taxon>
        <taxon>Mycetocola</taxon>
    </lineage>
</organism>
<dbReference type="InterPro" id="IPR004776">
    <property type="entry name" value="Mem_transp_PIN-like"/>
</dbReference>
<evidence type="ECO:0000256" key="1">
    <source>
        <dbReference type="ARBA" id="ARBA00004651"/>
    </source>
</evidence>
<evidence type="ECO:0000256" key="7">
    <source>
        <dbReference type="ARBA" id="ARBA00023136"/>
    </source>
</evidence>
<feature type="transmembrane region" description="Helical" evidence="8">
    <location>
        <begin position="186"/>
        <end position="205"/>
    </location>
</feature>
<feature type="transmembrane region" description="Helical" evidence="8">
    <location>
        <begin position="225"/>
        <end position="248"/>
    </location>
</feature>
<dbReference type="GO" id="GO:0055085">
    <property type="term" value="P:transmembrane transport"/>
    <property type="evidence" value="ECO:0007669"/>
    <property type="project" value="InterPro"/>
</dbReference>
<dbReference type="Proteomes" id="UP000196778">
    <property type="component" value="Unassembled WGS sequence"/>
</dbReference>
<keyword evidence="7 8" id="KW-0472">Membrane</keyword>
<dbReference type="AlphaFoldDB" id="A0A1R4IQB6"/>
<dbReference type="Gene3D" id="1.20.1530.20">
    <property type="match status" value="1"/>
</dbReference>
<evidence type="ECO:0000256" key="3">
    <source>
        <dbReference type="ARBA" id="ARBA00022448"/>
    </source>
</evidence>
<evidence type="ECO:0000256" key="4">
    <source>
        <dbReference type="ARBA" id="ARBA00022475"/>
    </source>
</evidence>
<proteinExistence type="inferred from homology"/>
<dbReference type="RefSeq" id="WP_087136174.1">
    <property type="nucleotide sequence ID" value="NZ_FUKR01000017.1"/>
</dbReference>
<feature type="transmembrane region" description="Helical" evidence="8">
    <location>
        <begin position="94"/>
        <end position="117"/>
    </location>
</feature>
<evidence type="ECO:0000256" key="8">
    <source>
        <dbReference type="SAM" id="Phobius"/>
    </source>
</evidence>
<keyword evidence="3" id="KW-0813">Transport</keyword>
<feature type="transmembrane region" description="Helical" evidence="8">
    <location>
        <begin position="254"/>
        <end position="274"/>
    </location>
</feature>
<keyword evidence="5 8" id="KW-0812">Transmembrane</keyword>
<dbReference type="GO" id="GO:0005886">
    <property type="term" value="C:plasma membrane"/>
    <property type="evidence" value="ECO:0007669"/>
    <property type="project" value="UniProtKB-SubCell"/>
</dbReference>
<comment type="similarity">
    <text evidence="2">Belongs to the auxin efflux carrier (TC 2.A.69) family.</text>
</comment>
<evidence type="ECO:0000256" key="2">
    <source>
        <dbReference type="ARBA" id="ARBA00010145"/>
    </source>
</evidence>
<evidence type="ECO:0000313" key="9">
    <source>
        <dbReference type="EMBL" id="SJN21433.1"/>
    </source>
</evidence>
<keyword evidence="6 8" id="KW-1133">Transmembrane helix</keyword>
<name>A0A1R4IQB6_9MICO</name>
<reference evidence="10" key="1">
    <citation type="submission" date="2017-02" db="EMBL/GenBank/DDBJ databases">
        <authorList>
            <person name="Dridi B."/>
        </authorList>
    </citation>
    <scope>NUCLEOTIDE SEQUENCE [LARGE SCALE GENOMIC DNA]</scope>
    <source>
        <strain evidence="10">EB411</strain>
    </source>
</reference>
<feature type="transmembrane region" description="Helical" evidence="8">
    <location>
        <begin position="38"/>
        <end position="55"/>
    </location>
</feature>
<dbReference type="OrthoDB" id="5405318at2"/>
<gene>
    <name evidence="9" type="ORF">FM119_02785</name>
</gene>
<feature type="transmembrane region" description="Helical" evidence="8">
    <location>
        <begin position="61"/>
        <end position="82"/>
    </location>
</feature>
<dbReference type="PANTHER" id="PTHR36838">
    <property type="entry name" value="AUXIN EFFLUX CARRIER FAMILY PROTEIN"/>
    <property type="match status" value="1"/>
</dbReference>
<evidence type="ECO:0000256" key="5">
    <source>
        <dbReference type="ARBA" id="ARBA00022692"/>
    </source>
</evidence>
<evidence type="ECO:0000313" key="10">
    <source>
        <dbReference type="Proteomes" id="UP000196778"/>
    </source>
</evidence>
<feature type="transmembrane region" description="Helical" evidence="8">
    <location>
        <begin position="6"/>
        <end position="26"/>
    </location>
</feature>
<dbReference type="EMBL" id="FUKR01000017">
    <property type="protein sequence ID" value="SJN21433.1"/>
    <property type="molecule type" value="Genomic_DNA"/>
</dbReference>
<feature type="transmembrane region" description="Helical" evidence="8">
    <location>
        <begin position="286"/>
        <end position="305"/>
    </location>
</feature>
<dbReference type="InterPro" id="IPR038770">
    <property type="entry name" value="Na+/solute_symporter_sf"/>
</dbReference>